<dbReference type="Proteomes" id="UP000003610">
    <property type="component" value="Unassembled WGS sequence"/>
</dbReference>
<gene>
    <name evidence="1" type="ORF">HMPREF9296_2564</name>
</gene>
<evidence type="ECO:0000313" key="1">
    <source>
        <dbReference type="EMBL" id="EFL46735.1"/>
    </source>
</evidence>
<name>E1KP28_9BACT</name>
<sequence>MPSPFPYWEKNIDKRKVAINAIKNIKNRFVSKNNNTYEAIFSICGNCISYYDSASAT</sequence>
<dbReference type="STRING" id="866771.HMPREF9296_2564"/>
<evidence type="ECO:0000313" key="2">
    <source>
        <dbReference type="Proteomes" id="UP000003610"/>
    </source>
</evidence>
<dbReference type="EMBL" id="AEDO01000013">
    <property type="protein sequence ID" value="EFL46735.1"/>
    <property type="molecule type" value="Genomic_DNA"/>
</dbReference>
<accession>E1KP28</accession>
<dbReference type="AlphaFoldDB" id="E1KP28"/>
<comment type="caution">
    <text evidence="1">The sequence shown here is derived from an EMBL/GenBank/DDBJ whole genome shotgun (WGS) entry which is preliminary data.</text>
</comment>
<organism evidence="1 2">
    <name type="scientific">Prevotella disiens FB035-09AN</name>
    <dbReference type="NCBI Taxonomy" id="866771"/>
    <lineage>
        <taxon>Bacteria</taxon>
        <taxon>Pseudomonadati</taxon>
        <taxon>Bacteroidota</taxon>
        <taxon>Bacteroidia</taxon>
        <taxon>Bacteroidales</taxon>
        <taxon>Prevotellaceae</taxon>
        <taxon>Prevotella</taxon>
    </lineage>
</organism>
<proteinExistence type="predicted"/>
<reference evidence="1 2" key="1">
    <citation type="submission" date="2010-08" db="EMBL/GenBank/DDBJ databases">
        <authorList>
            <person name="Durkin A.S."/>
            <person name="Madupu R."/>
            <person name="Torralba M."/>
            <person name="Gillis M."/>
            <person name="Methe B."/>
            <person name="Sutton G."/>
            <person name="Nelson K.E."/>
        </authorList>
    </citation>
    <scope>NUCLEOTIDE SEQUENCE [LARGE SCALE GENOMIC DNA]</scope>
    <source>
        <strain evidence="1 2">FB035-09AN</strain>
    </source>
</reference>
<protein>
    <submittedName>
        <fullName evidence="1">Uncharacterized protein</fullName>
    </submittedName>
</protein>